<protein>
    <submittedName>
        <fullName evidence="4">Deoxyribonuclease-2-alpha-like</fullName>
    </submittedName>
</protein>
<keyword evidence="3" id="KW-1185">Reference proteome</keyword>
<dbReference type="KEGG" id="cvn:111127092"/>
<evidence type="ECO:0000256" key="1">
    <source>
        <dbReference type="ARBA" id="ARBA00007527"/>
    </source>
</evidence>
<dbReference type="Proteomes" id="UP000694844">
    <property type="component" value="Chromosome 3"/>
</dbReference>
<dbReference type="GO" id="GO:0006309">
    <property type="term" value="P:apoptotic DNA fragmentation"/>
    <property type="evidence" value="ECO:0007669"/>
    <property type="project" value="TreeGrafter"/>
</dbReference>
<gene>
    <name evidence="4" type="primary">LOC111127092</name>
</gene>
<dbReference type="AlphaFoldDB" id="A0A8B8DJQ0"/>
<accession>A0A8B8DJQ0</accession>
<dbReference type="InterPro" id="IPR004947">
    <property type="entry name" value="DNase_II"/>
</dbReference>
<sequence length="292" mass="33512">MCIVLIRYHVKTHRGKMSTGSSCTKFRNYKELTHLAASFFYIDGWLDSFKYYDKDIRENHLNPLYRTLGPIYNKPPVSYAMNIDQPSPRKTASQKHGHSKEGIFNITIPFLYDKKGVGALSSEPSISNGHLKLTTVRGTTFEVFAKSSEKNLDIYSGLIGSEVQRKLLVHTWNNDLRGTRWVMNVYDICFDNGLEFHSGIDHSKWAVSTSNQMVCIGDLNRQETQFYRGGISLCFNNRIVAKSFRNLYTNCFKKKENGNIKKWCANQKKKNLKTISGNGISKKIKKTKINRL</sequence>
<evidence type="ECO:0000313" key="4">
    <source>
        <dbReference type="RefSeq" id="XP_022327819.1"/>
    </source>
</evidence>
<dbReference type="Pfam" id="PF03265">
    <property type="entry name" value="DNase_II"/>
    <property type="match status" value="1"/>
</dbReference>
<dbReference type="OrthoDB" id="10261598at2759"/>
<dbReference type="RefSeq" id="XP_022327819.1">
    <property type="nucleotide sequence ID" value="XM_022472111.1"/>
</dbReference>
<keyword evidence="2" id="KW-0378">Hydrolase</keyword>
<dbReference type="GeneID" id="111127092"/>
<comment type="similarity">
    <text evidence="1">Belongs to the DNase II family.</text>
</comment>
<dbReference type="GO" id="GO:0004531">
    <property type="term" value="F:deoxyribonuclease II activity"/>
    <property type="evidence" value="ECO:0007669"/>
    <property type="project" value="InterPro"/>
</dbReference>
<dbReference type="PANTHER" id="PTHR10858:SF23">
    <property type="entry name" value="DEOXYRIBONUCLEASE II"/>
    <property type="match status" value="1"/>
</dbReference>
<organism evidence="3 4">
    <name type="scientific">Crassostrea virginica</name>
    <name type="common">Eastern oyster</name>
    <dbReference type="NCBI Taxonomy" id="6565"/>
    <lineage>
        <taxon>Eukaryota</taxon>
        <taxon>Metazoa</taxon>
        <taxon>Spiralia</taxon>
        <taxon>Lophotrochozoa</taxon>
        <taxon>Mollusca</taxon>
        <taxon>Bivalvia</taxon>
        <taxon>Autobranchia</taxon>
        <taxon>Pteriomorphia</taxon>
        <taxon>Ostreida</taxon>
        <taxon>Ostreoidea</taxon>
        <taxon>Ostreidae</taxon>
        <taxon>Crassostrea</taxon>
    </lineage>
</organism>
<evidence type="ECO:0000313" key="3">
    <source>
        <dbReference type="Proteomes" id="UP000694844"/>
    </source>
</evidence>
<proteinExistence type="inferred from homology"/>
<reference evidence="4" key="1">
    <citation type="submission" date="2025-08" db="UniProtKB">
        <authorList>
            <consortium name="RefSeq"/>
        </authorList>
    </citation>
    <scope>IDENTIFICATION</scope>
    <source>
        <tissue evidence="4">Whole sample</tissue>
    </source>
</reference>
<name>A0A8B8DJQ0_CRAVI</name>
<evidence type="ECO:0000256" key="2">
    <source>
        <dbReference type="ARBA" id="ARBA00022801"/>
    </source>
</evidence>
<dbReference type="PANTHER" id="PTHR10858">
    <property type="entry name" value="DEOXYRIBONUCLEASE II"/>
    <property type="match status" value="1"/>
</dbReference>